<evidence type="ECO:0000256" key="1">
    <source>
        <dbReference type="SAM" id="MobiDB-lite"/>
    </source>
</evidence>
<evidence type="ECO:0000313" key="4">
    <source>
        <dbReference type="Proteomes" id="UP000275356"/>
    </source>
</evidence>
<feature type="domain" description="Histone acetyltransferase Rv0428c-like SH3" evidence="2">
    <location>
        <begin position="5"/>
        <end position="63"/>
    </location>
</feature>
<gene>
    <name evidence="3" type="ORF">EDD28_0349</name>
</gene>
<organism evidence="3 4">
    <name type="scientific">Salana multivorans</name>
    <dbReference type="NCBI Taxonomy" id="120377"/>
    <lineage>
        <taxon>Bacteria</taxon>
        <taxon>Bacillati</taxon>
        <taxon>Actinomycetota</taxon>
        <taxon>Actinomycetes</taxon>
        <taxon>Micrococcales</taxon>
        <taxon>Beutenbergiaceae</taxon>
        <taxon>Salana</taxon>
    </lineage>
</organism>
<dbReference type="EMBL" id="RKHQ01000001">
    <property type="protein sequence ID" value="ROR95787.1"/>
    <property type="molecule type" value="Genomic_DNA"/>
</dbReference>
<reference evidence="3 4" key="1">
    <citation type="submission" date="2018-11" db="EMBL/GenBank/DDBJ databases">
        <title>Sequencing the genomes of 1000 actinobacteria strains.</title>
        <authorList>
            <person name="Klenk H.-P."/>
        </authorList>
    </citation>
    <scope>NUCLEOTIDE SEQUENCE [LARGE SCALE GENOMIC DNA]</scope>
    <source>
        <strain evidence="3 4">DSM 13521</strain>
    </source>
</reference>
<dbReference type="Proteomes" id="UP000275356">
    <property type="component" value="Unassembled WGS sequence"/>
</dbReference>
<feature type="region of interest" description="Disordered" evidence="1">
    <location>
        <begin position="63"/>
        <end position="85"/>
    </location>
</feature>
<sequence>MERLQLGERVVIRYRLPNDTSDGLGPSLSDALGRLVELRPDAVVVQTRRGPVTIPHDAILLVKRVPPPPPPRGRTRPVDPPRPLA</sequence>
<dbReference type="InterPro" id="IPR056934">
    <property type="entry name" value="SH3_Rv0428c"/>
</dbReference>
<accession>A0A3N2D7N1</accession>
<proteinExistence type="predicted"/>
<comment type="caution">
    <text evidence="3">The sequence shown here is derived from an EMBL/GenBank/DDBJ whole genome shotgun (WGS) entry which is preliminary data.</text>
</comment>
<dbReference type="OrthoDB" id="3631934at2"/>
<name>A0A3N2D7N1_9MICO</name>
<evidence type="ECO:0000259" key="2">
    <source>
        <dbReference type="Pfam" id="PF24551"/>
    </source>
</evidence>
<protein>
    <recommendedName>
        <fullName evidence="2">Histone acetyltransferase Rv0428c-like SH3 domain-containing protein</fullName>
    </recommendedName>
</protein>
<dbReference type="AlphaFoldDB" id="A0A3N2D7N1"/>
<keyword evidence="4" id="KW-1185">Reference proteome</keyword>
<dbReference type="RefSeq" id="WP_123738057.1">
    <property type="nucleotide sequence ID" value="NZ_RKHQ01000001.1"/>
</dbReference>
<evidence type="ECO:0000313" key="3">
    <source>
        <dbReference type="EMBL" id="ROR95787.1"/>
    </source>
</evidence>
<dbReference type="Pfam" id="PF24551">
    <property type="entry name" value="SH3_Rv0428c"/>
    <property type="match status" value="1"/>
</dbReference>
<feature type="compositionally biased region" description="Pro residues" evidence="1">
    <location>
        <begin position="65"/>
        <end position="85"/>
    </location>
</feature>